<keyword evidence="4 8" id="KW-0547">Nucleotide-binding</keyword>
<comment type="caution">
    <text evidence="8">Lacks conserved residue(s) required for the propagation of feature annotation.</text>
</comment>
<dbReference type="InterPro" id="IPR013317">
    <property type="entry name" value="DnaA_dom"/>
</dbReference>
<evidence type="ECO:0000256" key="7">
    <source>
        <dbReference type="ARBA" id="ARBA00023125"/>
    </source>
</evidence>
<dbReference type="PROSITE" id="PS01008">
    <property type="entry name" value="DNAA"/>
    <property type="match status" value="1"/>
</dbReference>
<evidence type="ECO:0000313" key="15">
    <source>
        <dbReference type="Proteomes" id="UP000651057"/>
    </source>
</evidence>
<dbReference type="InterPro" id="IPR010921">
    <property type="entry name" value="Trp_repressor/repl_initiator"/>
</dbReference>
<evidence type="ECO:0000256" key="4">
    <source>
        <dbReference type="ARBA" id="ARBA00022741"/>
    </source>
</evidence>
<sequence>MNVTAQSVWDNCLSFIEDNITPQAFKTWFEPIKAVKLTDGALSIQVPSKFFYEWLEEHYVNLLKVSLTRELGENAKLVYVIKMENTYGNKKPFTEKIPSANRTPVNAQEVDVPIKSKNPELKNPFVIPGIRNVKIESQLNPSYNFDNFLEGDSNRLARSAGMAVANKPGGTSFNPLLIFGGVGLGKTHLAHAIGVNIKDNYPEKTVLYISAEKFTQQYIESVKKNNRNDFIHFYQIIDVLIVDDIQLLSGKAGTQDVFFHIFNHLHQNGKQVILTSDKAPVDMQDIEQRLLSRFKWGLSAELHQPDFETRVSIIKNKLYRDGVEMPEEIVEFLANNIKTNIRELEGAIISLIAHSSFNKKDITIDLAKAIVDNYVKNTKREVSIDYIQKVVSDYFQMDVETLQSKTRKRHIVQARQLAMFFAKKLTKASLASIGTQIGKRDHATVLHACKTVDNLSSTDKQFRKYVEDLGKKLTL</sequence>
<feature type="binding site" evidence="8">
    <location>
        <position position="183"/>
    </location>
    <ligand>
        <name>ATP</name>
        <dbReference type="ChEBI" id="CHEBI:30616"/>
    </ligand>
</feature>
<comment type="domain">
    <text evidence="8">Domain I is involved in oligomerization and binding regulators, domain II is flexibile and of varying length in different bacteria, domain III forms the AAA+ region, while domain IV binds dsDNA.</text>
</comment>
<name>A0A936ZMT2_9FLAO</name>
<evidence type="ECO:0000256" key="3">
    <source>
        <dbReference type="ARBA" id="ARBA00022705"/>
    </source>
</evidence>
<feature type="domain" description="Chromosomal replication initiator DnaA C-terminal" evidence="13">
    <location>
        <begin position="383"/>
        <end position="452"/>
    </location>
</feature>
<reference evidence="14" key="1">
    <citation type="submission" date="2021-01" db="EMBL/GenBank/DDBJ databases">
        <authorList>
            <person name="Zhong Y.L."/>
        </authorList>
    </citation>
    <scope>NUCLEOTIDE SEQUENCE</scope>
    <source>
        <strain evidence="14">KCTC 23302</strain>
    </source>
</reference>
<keyword evidence="7 8" id="KW-0238">DNA-binding</keyword>
<dbReference type="Pfam" id="PF00308">
    <property type="entry name" value="Bac_DnaA"/>
    <property type="match status" value="1"/>
</dbReference>
<evidence type="ECO:0000256" key="8">
    <source>
        <dbReference type="HAMAP-Rule" id="MF_00377"/>
    </source>
</evidence>
<dbReference type="CDD" id="cd06571">
    <property type="entry name" value="Bac_DnaA_C"/>
    <property type="match status" value="1"/>
</dbReference>
<dbReference type="InterPro" id="IPR013159">
    <property type="entry name" value="DnaA_C"/>
</dbReference>
<evidence type="ECO:0000256" key="10">
    <source>
        <dbReference type="RuleBase" id="RU000577"/>
    </source>
</evidence>
<dbReference type="CDD" id="cd00009">
    <property type="entry name" value="AAA"/>
    <property type="match status" value="1"/>
</dbReference>
<dbReference type="InterPro" id="IPR018312">
    <property type="entry name" value="Chromosome_initiator_DnaA_CS"/>
</dbReference>
<keyword evidence="3 8" id="KW-0235">DNA replication</keyword>
<dbReference type="NCBIfam" id="TIGR00362">
    <property type="entry name" value="DnaA"/>
    <property type="match status" value="1"/>
</dbReference>
<dbReference type="PANTHER" id="PTHR30050:SF2">
    <property type="entry name" value="CHROMOSOMAL REPLICATION INITIATOR PROTEIN DNAA"/>
    <property type="match status" value="1"/>
</dbReference>
<organism evidence="14 15">
    <name type="scientific">Aquimarina mytili</name>
    <dbReference type="NCBI Taxonomy" id="874423"/>
    <lineage>
        <taxon>Bacteria</taxon>
        <taxon>Pseudomonadati</taxon>
        <taxon>Bacteroidota</taxon>
        <taxon>Flavobacteriia</taxon>
        <taxon>Flavobacteriales</taxon>
        <taxon>Flavobacteriaceae</taxon>
        <taxon>Aquimarina</taxon>
    </lineage>
</organism>
<dbReference type="InterPro" id="IPR038454">
    <property type="entry name" value="DnaA_N_sf"/>
</dbReference>
<dbReference type="GO" id="GO:0006270">
    <property type="term" value="P:DNA replication initiation"/>
    <property type="evidence" value="ECO:0007669"/>
    <property type="project" value="UniProtKB-UniRule"/>
</dbReference>
<dbReference type="GO" id="GO:0006275">
    <property type="term" value="P:regulation of DNA replication"/>
    <property type="evidence" value="ECO:0007669"/>
    <property type="project" value="UniProtKB-UniRule"/>
</dbReference>
<comment type="subunit">
    <text evidence="8">Oligomerizes as a right-handed, spiral filament on DNA at oriC.</text>
</comment>
<dbReference type="PRINTS" id="PR00051">
    <property type="entry name" value="DNAA"/>
</dbReference>
<dbReference type="InterPro" id="IPR020591">
    <property type="entry name" value="Chromosome_initiator_DnaA-like"/>
</dbReference>
<dbReference type="AlphaFoldDB" id="A0A936ZMT2"/>
<feature type="binding site" evidence="8">
    <location>
        <position position="186"/>
    </location>
    <ligand>
        <name>ATP</name>
        <dbReference type="ChEBI" id="CHEBI:30616"/>
    </ligand>
</feature>
<evidence type="ECO:0000259" key="12">
    <source>
        <dbReference type="SMART" id="SM00382"/>
    </source>
</evidence>
<dbReference type="HAMAP" id="MF_00377">
    <property type="entry name" value="DnaA_bact"/>
    <property type="match status" value="1"/>
</dbReference>
<evidence type="ECO:0000256" key="2">
    <source>
        <dbReference type="ARBA" id="ARBA00022490"/>
    </source>
</evidence>
<dbReference type="EMBL" id="JAERQJ010000001">
    <property type="protein sequence ID" value="MBL0682514.1"/>
    <property type="molecule type" value="Genomic_DNA"/>
</dbReference>
<evidence type="ECO:0000259" key="13">
    <source>
        <dbReference type="SMART" id="SM00760"/>
    </source>
</evidence>
<comment type="similarity">
    <text evidence="1 8 11">Belongs to the DnaA family.</text>
</comment>
<feature type="binding site" evidence="8">
    <location>
        <position position="187"/>
    </location>
    <ligand>
        <name>ATP</name>
        <dbReference type="ChEBI" id="CHEBI:30616"/>
    </ligand>
</feature>
<feature type="region of interest" description="Domain I, interacts with DnaA modulators" evidence="8">
    <location>
        <begin position="1"/>
        <end position="86"/>
    </location>
</feature>
<feature type="domain" description="AAA+ ATPase" evidence="12">
    <location>
        <begin position="172"/>
        <end position="302"/>
    </location>
</feature>
<dbReference type="PANTHER" id="PTHR30050">
    <property type="entry name" value="CHROMOSOMAL REPLICATION INITIATOR PROTEIN DNAA"/>
    <property type="match status" value="1"/>
</dbReference>
<comment type="function">
    <text evidence="8 10">Plays an essential role in the initiation and regulation of chromosomal replication. ATP-DnaA binds to the origin of replication (oriC) to initiate formation of the DNA replication initiation complex once per cell cycle. Binds the DnaA box (a 9 base pair repeat at the origin) and separates the double-stranded (ds)DNA. Forms a right-handed helical filament on oriC DNA; dsDNA binds to the exterior of the filament while single-stranded (ss)DNA is stabiized in the filament's interior. The ATP-DnaA-oriC complex binds and stabilizes one strand of the AT-rich DNA unwinding element (DUE), permitting loading of DNA polymerase. After initiation quickly degrades to an ADP-DnaA complex that is not apt for DNA replication. Binds acidic phospholipids.</text>
</comment>
<dbReference type="GO" id="GO:0008289">
    <property type="term" value="F:lipid binding"/>
    <property type="evidence" value="ECO:0007669"/>
    <property type="project" value="UniProtKB-KW"/>
</dbReference>
<evidence type="ECO:0000313" key="14">
    <source>
        <dbReference type="EMBL" id="MBL0682514.1"/>
    </source>
</evidence>
<dbReference type="GO" id="GO:0003688">
    <property type="term" value="F:DNA replication origin binding"/>
    <property type="evidence" value="ECO:0007669"/>
    <property type="project" value="UniProtKB-UniRule"/>
</dbReference>
<dbReference type="Gene3D" id="1.10.1750.10">
    <property type="match status" value="1"/>
</dbReference>
<evidence type="ECO:0000256" key="6">
    <source>
        <dbReference type="ARBA" id="ARBA00023121"/>
    </source>
</evidence>
<dbReference type="SUPFAM" id="SSF48295">
    <property type="entry name" value="TrpR-like"/>
    <property type="match status" value="1"/>
</dbReference>
<evidence type="ECO:0000256" key="5">
    <source>
        <dbReference type="ARBA" id="ARBA00022840"/>
    </source>
</evidence>
<feature type="region of interest" description="Domain IV, binds dsDNA" evidence="8">
    <location>
        <begin position="356"/>
        <end position="475"/>
    </location>
</feature>
<protein>
    <recommendedName>
        <fullName evidence="8 9">Chromosomal replication initiator protein DnaA</fullName>
    </recommendedName>
</protein>
<keyword evidence="15" id="KW-1185">Reference proteome</keyword>
<dbReference type="InterPro" id="IPR003593">
    <property type="entry name" value="AAA+_ATPase"/>
</dbReference>
<dbReference type="SUPFAM" id="SSF52540">
    <property type="entry name" value="P-loop containing nucleoside triphosphate hydrolases"/>
    <property type="match status" value="1"/>
</dbReference>
<comment type="subcellular location">
    <subcellularLocation>
        <location evidence="8">Cytoplasm</location>
    </subcellularLocation>
</comment>
<dbReference type="GO" id="GO:0005737">
    <property type="term" value="C:cytoplasm"/>
    <property type="evidence" value="ECO:0007669"/>
    <property type="project" value="UniProtKB-SubCell"/>
</dbReference>
<dbReference type="InterPro" id="IPR024633">
    <property type="entry name" value="DnaA_N_dom"/>
</dbReference>
<dbReference type="Gene3D" id="3.30.300.180">
    <property type="match status" value="1"/>
</dbReference>
<evidence type="ECO:0000256" key="9">
    <source>
        <dbReference type="NCBIfam" id="TIGR00362"/>
    </source>
</evidence>
<dbReference type="Gene3D" id="3.40.50.300">
    <property type="entry name" value="P-loop containing nucleotide triphosphate hydrolases"/>
    <property type="match status" value="1"/>
</dbReference>
<dbReference type="GO" id="GO:0005886">
    <property type="term" value="C:plasma membrane"/>
    <property type="evidence" value="ECO:0007669"/>
    <property type="project" value="TreeGrafter"/>
</dbReference>
<dbReference type="Pfam" id="PF11638">
    <property type="entry name" value="DnaA_N"/>
    <property type="match status" value="1"/>
</dbReference>
<dbReference type="Pfam" id="PF08299">
    <property type="entry name" value="Bac_DnaA_C"/>
    <property type="match status" value="1"/>
</dbReference>
<dbReference type="RefSeq" id="WP_201916568.1">
    <property type="nucleotide sequence ID" value="NZ_BAABAX010000021.1"/>
</dbReference>
<dbReference type="InterPro" id="IPR001957">
    <property type="entry name" value="Chromosome_initiator_DnaA"/>
</dbReference>
<dbReference type="InterPro" id="IPR027417">
    <property type="entry name" value="P-loop_NTPase"/>
</dbReference>
<accession>A0A936ZMT2</accession>
<evidence type="ECO:0000256" key="1">
    <source>
        <dbReference type="ARBA" id="ARBA00006583"/>
    </source>
</evidence>
<feature type="binding site" evidence="8">
    <location>
        <position position="185"/>
    </location>
    <ligand>
        <name>ATP</name>
        <dbReference type="ChEBI" id="CHEBI:30616"/>
    </ligand>
</feature>
<keyword evidence="2 8" id="KW-0963">Cytoplasm</keyword>
<dbReference type="SMART" id="SM00760">
    <property type="entry name" value="Bac_DnaA_C"/>
    <property type="match status" value="1"/>
</dbReference>
<dbReference type="GO" id="GO:0005524">
    <property type="term" value="F:ATP binding"/>
    <property type="evidence" value="ECO:0007669"/>
    <property type="project" value="UniProtKB-UniRule"/>
</dbReference>
<comment type="caution">
    <text evidence="14">The sequence shown here is derived from an EMBL/GenBank/DDBJ whole genome shotgun (WGS) entry which is preliminary data.</text>
</comment>
<dbReference type="SMART" id="SM00382">
    <property type="entry name" value="AAA"/>
    <property type="match status" value="1"/>
</dbReference>
<dbReference type="Gene3D" id="1.10.8.60">
    <property type="match status" value="1"/>
</dbReference>
<keyword evidence="6 8" id="KW-0446">Lipid-binding</keyword>
<keyword evidence="5 8" id="KW-0067">ATP-binding</keyword>
<dbReference type="Proteomes" id="UP000651057">
    <property type="component" value="Unassembled WGS sequence"/>
</dbReference>
<gene>
    <name evidence="8 14" type="primary">dnaA</name>
    <name evidence="14" type="ORF">JJQ60_03245</name>
</gene>
<dbReference type="FunFam" id="3.40.50.300:FF:000668">
    <property type="entry name" value="Chromosomal replication initiator protein DnaA"/>
    <property type="match status" value="1"/>
</dbReference>
<evidence type="ECO:0000256" key="11">
    <source>
        <dbReference type="RuleBase" id="RU004227"/>
    </source>
</evidence>
<proteinExistence type="inferred from homology"/>